<dbReference type="Proteomes" id="UP000503399">
    <property type="component" value="Chromosome"/>
</dbReference>
<name>A0A6F8ZIU9_9FIRM</name>
<dbReference type="EMBL" id="LR778114">
    <property type="protein sequence ID" value="CAB1129601.1"/>
    <property type="molecule type" value="Genomic_DNA"/>
</dbReference>
<keyword evidence="2" id="KW-1185">Reference proteome</keyword>
<protein>
    <submittedName>
        <fullName evidence="1">Uncharacterized protein</fullName>
    </submittedName>
</protein>
<dbReference type="AlphaFoldDB" id="A0A6F8ZIU9"/>
<proteinExistence type="predicted"/>
<gene>
    <name evidence="1" type="ORF">R50_2104</name>
</gene>
<accession>A0A6F8ZIU9</accession>
<evidence type="ECO:0000313" key="1">
    <source>
        <dbReference type="EMBL" id="CAB1129601.1"/>
    </source>
</evidence>
<organism evidence="1 2">
    <name type="scientific">Candidatus Hydrogenisulfobacillus filiaventi</name>
    <dbReference type="NCBI Taxonomy" id="2707344"/>
    <lineage>
        <taxon>Bacteria</taxon>
        <taxon>Bacillati</taxon>
        <taxon>Bacillota</taxon>
        <taxon>Clostridia</taxon>
        <taxon>Eubacteriales</taxon>
        <taxon>Clostridiales Family XVII. Incertae Sedis</taxon>
        <taxon>Candidatus Hydrogenisulfobacillus</taxon>
    </lineage>
</organism>
<sequence length="67" mass="6875">MVQLQRRAGAGWEMVASRGVAVDPADTIAVIPLFVTAAGTDRVSFVDGNQVLGAADFTARHPGPAAP</sequence>
<dbReference type="KEGG" id="hfv:R50_2104"/>
<evidence type="ECO:0000313" key="2">
    <source>
        <dbReference type="Proteomes" id="UP000503399"/>
    </source>
</evidence>
<reference evidence="1 2" key="1">
    <citation type="submission" date="2020-02" db="EMBL/GenBank/DDBJ databases">
        <authorList>
            <person name="Hogendoorn C."/>
        </authorList>
    </citation>
    <scope>NUCLEOTIDE SEQUENCE [LARGE SCALE GENOMIC DNA]</scope>
    <source>
        <strain evidence="1">R501</strain>
    </source>
</reference>